<accession>A0A699GQK0</accession>
<sequence>MSLGQGGPLGVSCLSLNKKRNQREMRATSYVNLIKGYHKKVEDELPKICNDILDIIDKHLIPCSGEATVFYYKMTLDARDLKRKLRSRRSRNMPEGRRDIGVFNILGGKGKSVSAHSENRYHASSRDRPPMLATGRYAQWRSRFLRYIVSRPNGDALRKCILEVETILNMSPKNKAHFELEKEAIHLILTEIGDEIYSTVDACKTAHEMWEAIKRLQQGKEIAKPITPPSESAFEEDSDPEQAQKDKEMQKKLALIAKYFKKIYKPTNNNLRTSSNTINKNVDTTPKYKNDNQTGQFGNQRTMTVAEARENVGSQKAKDSAYHREKMLLCKQAEKGVPLQAKQSDWLADTDEEIDEQELEAHYNYMAKIQEHSEQPESISNTCVVDTGNGNVIPDLPDMGDNDIQNDQNVVKCDDEQTSKTLRESNSIRDSCLVALQNKQTEFERYKAFNDRIVDYDKLEFIKEKHDELVKQSLLTNSHYEGLVKEKTKTQNDSFVFVHELKQEMHADLKYVESLGKEINELEYEKAEFSNMYDMLLQKCMYQIDSRTTKTRAPQLPQTYRNTDPRMSTSTGVTHRTNLSRPQLRSTQMKNKVVPNNSQIVQLIIFIVDSGCTKHMTGNLKLLCNFVEKYMGTVCFGNDQFALFLGYGYLVQENITINRVYYVEGLNHNLFFRGTEFLNKTVNAFFKEEGTEHQTSTPRTPEKNDVVERQNRTLVEVARTMLLASKLPLLFWAEAITTACYTQNRSIIIQSYEKTAYHIINDRKPSIKHFYIFGCTGYLTKDGENLDKMKEKEDPCILVGYSTHVNKYSSPTNNSAQQDTTPTTNIHPTSELSTPTNVHAEENNDNQAKDEFTNPFCTPVREVAESSSHNIVRRNPSKPVQTRRQLATDPEMCMFALIVNTVEPKTIKEAMADSAWIEAMREELHRFDGLQVWELVDKPFGKNEEGVNFEESFAPVARLEAVRIFVGYAAHKSFPIYLMDAKRHF</sequence>
<dbReference type="InterPro" id="IPR023410">
    <property type="entry name" value="14-3-3_domain"/>
</dbReference>
<name>A0A699GQK0_TANCI</name>
<feature type="compositionally biased region" description="Polar residues" evidence="4">
    <location>
        <begin position="271"/>
        <end position="284"/>
    </location>
</feature>
<dbReference type="Pfam" id="PF00244">
    <property type="entry name" value="14-3-3"/>
    <property type="match status" value="1"/>
</dbReference>
<evidence type="ECO:0000256" key="3">
    <source>
        <dbReference type="SAM" id="Coils"/>
    </source>
</evidence>
<reference evidence="6" key="1">
    <citation type="journal article" date="2019" name="Sci. Rep.">
        <title>Draft genome of Tanacetum cinerariifolium, the natural source of mosquito coil.</title>
        <authorList>
            <person name="Yamashiro T."/>
            <person name="Shiraishi A."/>
            <person name="Satake H."/>
            <person name="Nakayama K."/>
        </authorList>
    </citation>
    <scope>NUCLEOTIDE SEQUENCE</scope>
</reference>
<feature type="domain" description="Integrase catalytic" evidence="5">
    <location>
        <begin position="673"/>
        <end position="773"/>
    </location>
</feature>
<dbReference type="InterPro" id="IPR001584">
    <property type="entry name" value="Integrase_cat-core"/>
</dbReference>
<feature type="region of interest" description="Disordered" evidence="4">
    <location>
        <begin position="271"/>
        <end position="297"/>
    </location>
</feature>
<comment type="caution">
    <text evidence="6">The sequence shown here is derived from an EMBL/GenBank/DDBJ whole genome shotgun (WGS) entry which is preliminary data.</text>
</comment>
<dbReference type="InterPro" id="IPR054722">
    <property type="entry name" value="PolX-like_BBD"/>
</dbReference>
<keyword evidence="3" id="KW-0175">Coiled coil</keyword>
<dbReference type="InterPro" id="IPR036815">
    <property type="entry name" value="14-3-3_dom_sf"/>
</dbReference>
<feature type="coiled-coil region" evidence="3">
    <location>
        <begin position="512"/>
        <end position="539"/>
    </location>
</feature>
<dbReference type="GO" id="GO:0006508">
    <property type="term" value="P:proteolysis"/>
    <property type="evidence" value="ECO:0007669"/>
    <property type="project" value="UniProtKB-KW"/>
</dbReference>
<evidence type="ECO:0000259" key="5">
    <source>
        <dbReference type="PROSITE" id="PS50994"/>
    </source>
</evidence>
<dbReference type="Pfam" id="PF22936">
    <property type="entry name" value="Pol_BBD"/>
    <property type="match status" value="1"/>
</dbReference>
<organism evidence="6">
    <name type="scientific">Tanacetum cinerariifolium</name>
    <name type="common">Dalmatian daisy</name>
    <name type="synonym">Chrysanthemum cinerariifolium</name>
    <dbReference type="NCBI Taxonomy" id="118510"/>
    <lineage>
        <taxon>Eukaryota</taxon>
        <taxon>Viridiplantae</taxon>
        <taxon>Streptophyta</taxon>
        <taxon>Embryophyta</taxon>
        <taxon>Tracheophyta</taxon>
        <taxon>Spermatophyta</taxon>
        <taxon>Magnoliopsida</taxon>
        <taxon>eudicotyledons</taxon>
        <taxon>Gunneridae</taxon>
        <taxon>Pentapetalae</taxon>
        <taxon>asterids</taxon>
        <taxon>campanulids</taxon>
        <taxon>Asterales</taxon>
        <taxon>Asteraceae</taxon>
        <taxon>Asteroideae</taxon>
        <taxon>Anthemideae</taxon>
        <taxon>Anthemidinae</taxon>
        <taxon>Tanacetum</taxon>
    </lineage>
</organism>
<dbReference type="AlphaFoldDB" id="A0A699GQK0"/>
<dbReference type="InterPro" id="IPR039537">
    <property type="entry name" value="Retrotran_Ty1/copia-like"/>
</dbReference>
<proteinExistence type="inferred from homology"/>
<evidence type="ECO:0000313" key="6">
    <source>
        <dbReference type="EMBL" id="GEV74687.1"/>
    </source>
</evidence>
<dbReference type="PANTHER" id="PTHR42648">
    <property type="entry name" value="TRANSPOSASE, PUTATIVE-RELATED"/>
    <property type="match status" value="1"/>
</dbReference>
<evidence type="ECO:0000256" key="1">
    <source>
        <dbReference type="ARBA" id="ARBA00006141"/>
    </source>
</evidence>
<dbReference type="GO" id="GO:0008233">
    <property type="term" value="F:peptidase activity"/>
    <property type="evidence" value="ECO:0007669"/>
    <property type="project" value="UniProtKB-KW"/>
</dbReference>
<comment type="similarity">
    <text evidence="1">Belongs to the 14-3-3 family.</text>
</comment>
<feature type="region of interest" description="Disordered" evidence="4">
    <location>
        <begin position="220"/>
        <end position="247"/>
    </location>
</feature>
<dbReference type="PROSITE" id="PS50994">
    <property type="entry name" value="INTEGRASE"/>
    <property type="match status" value="1"/>
</dbReference>
<feature type="region of interest" description="Disordered" evidence="4">
    <location>
        <begin position="864"/>
        <end position="885"/>
    </location>
</feature>
<keyword evidence="2" id="KW-0378">Hydrolase</keyword>
<dbReference type="EMBL" id="BKCJ010032964">
    <property type="protein sequence ID" value="GEV74687.1"/>
    <property type="molecule type" value="Genomic_DNA"/>
</dbReference>
<dbReference type="SUPFAM" id="SSF48445">
    <property type="entry name" value="14-3-3 protein"/>
    <property type="match status" value="1"/>
</dbReference>
<dbReference type="PANTHER" id="PTHR42648:SF18">
    <property type="entry name" value="RETROTRANSPOSON, UNCLASSIFIED-LIKE PROTEIN"/>
    <property type="match status" value="1"/>
</dbReference>
<evidence type="ECO:0000256" key="2">
    <source>
        <dbReference type="ARBA" id="ARBA00022670"/>
    </source>
</evidence>
<dbReference type="InterPro" id="IPR012337">
    <property type="entry name" value="RNaseH-like_sf"/>
</dbReference>
<dbReference type="Gene3D" id="3.30.420.10">
    <property type="entry name" value="Ribonuclease H-like superfamily/Ribonuclease H"/>
    <property type="match status" value="1"/>
</dbReference>
<dbReference type="Gene3D" id="1.20.190.20">
    <property type="entry name" value="14-3-3 domain"/>
    <property type="match status" value="1"/>
</dbReference>
<dbReference type="InterPro" id="IPR036397">
    <property type="entry name" value="RNaseH_sf"/>
</dbReference>
<dbReference type="GO" id="GO:0015074">
    <property type="term" value="P:DNA integration"/>
    <property type="evidence" value="ECO:0007669"/>
    <property type="project" value="InterPro"/>
</dbReference>
<gene>
    <name evidence="6" type="ORF">Tci_146664</name>
</gene>
<keyword evidence="2" id="KW-0645">Protease</keyword>
<feature type="compositionally biased region" description="Polar residues" evidence="4">
    <location>
        <begin position="809"/>
        <end position="837"/>
    </location>
</feature>
<dbReference type="SUPFAM" id="SSF53098">
    <property type="entry name" value="Ribonuclease H-like"/>
    <property type="match status" value="1"/>
</dbReference>
<feature type="region of interest" description="Disordered" evidence="4">
    <location>
        <begin position="809"/>
        <end position="841"/>
    </location>
</feature>
<dbReference type="GO" id="GO:0003676">
    <property type="term" value="F:nucleic acid binding"/>
    <property type="evidence" value="ECO:0007669"/>
    <property type="project" value="InterPro"/>
</dbReference>
<protein>
    <recommendedName>
        <fullName evidence="5">Integrase catalytic domain-containing protein</fullName>
    </recommendedName>
</protein>
<evidence type="ECO:0000256" key="4">
    <source>
        <dbReference type="SAM" id="MobiDB-lite"/>
    </source>
</evidence>